<dbReference type="InParanoid" id="A0A0D0DUH1"/>
<evidence type="ECO:0000313" key="2">
    <source>
        <dbReference type="Proteomes" id="UP000054538"/>
    </source>
</evidence>
<evidence type="ECO:0000313" key="1">
    <source>
        <dbReference type="EMBL" id="KIK92721.1"/>
    </source>
</evidence>
<dbReference type="AlphaFoldDB" id="A0A0D0DUH1"/>
<dbReference type="HOGENOM" id="CLU_2360355_0_0_1"/>
<protein>
    <submittedName>
        <fullName evidence="1">Uncharacterized protein</fullName>
    </submittedName>
</protein>
<accession>A0A0D0DUH1</accession>
<reference evidence="1 2" key="1">
    <citation type="submission" date="2014-04" db="EMBL/GenBank/DDBJ databases">
        <authorList>
            <consortium name="DOE Joint Genome Institute"/>
            <person name="Kuo A."/>
            <person name="Kohler A."/>
            <person name="Jargeat P."/>
            <person name="Nagy L.G."/>
            <person name="Floudas D."/>
            <person name="Copeland A."/>
            <person name="Barry K.W."/>
            <person name="Cichocki N."/>
            <person name="Veneault-Fourrey C."/>
            <person name="LaButti K."/>
            <person name="Lindquist E.A."/>
            <person name="Lipzen A."/>
            <person name="Lundell T."/>
            <person name="Morin E."/>
            <person name="Murat C."/>
            <person name="Sun H."/>
            <person name="Tunlid A."/>
            <person name="Henrissat B."/>
            <person name="Grigoriev I.V."/>
            <person name="Hibbett D.S."/>
            <person name="Martin F."/>
            <person name="Nordberg H.P."/>
            <person name="Cantor M.N."/>
            <person name="Hua S.X."/>
        </authorList>
    </citation>
    <scope>NUCLEOTIDE SEQUENCE [LARGE SCALE GENOMIC DNA]</scope>
    <source>
        <strain evidence="1 2">Ve08.2h10</strain>
    </source>
</reference>
<proteinExistence type="predicted"/>
<dbReference type="Proteomes" id="UP000054538">
    <property type="component" value="Unassembled WGS sequence"/>
</dbReference>
<name>A0A0D0DUH1_9AGAM</name>
<sequence>MNDQWRSLTFRWWNVVKFAMLSSNRTKVQRRPHIPSKTAHPSLKADEYATVLHKFVEISHNYAKFDHRAALESDISHAGTPLINVTFLKTPTFKTP</sequence>
<gene>
    <name evidence="1" type="ORF">PAXRUDRAFT_557068</name>
</gene>
<reference evidence="2" key="2">
    <citation type="submission" date="2015-01" db="EMBL/GenBank/DDBJ databases">
        <title>Evolutionary Origins and Diversification of the Mycorrhizal Mutualists.</title>
        <authorList>
            <consortium name="DOE Joint Genome Institute"/>
            <consortium name="Mycorrhizal Genomics Consortium"/>
            <person name="Kohler A."/>
            <person name="Kuo A."/>
            <person name="Nagy L.G."/>
            <person name="Floudas D."/>
            <person name="Copeland A."/>
            <person name="Barry K.W."/>
            <person name="Cichocki N."/>
            <person name="Veneault-Fourrey C."/>
            <person name="LaButti K."/>
            <person name="Lindquist E.A."/>
            <person name="Lipzen A."/>
            <person name="Lundell T."/>
            <person name="Morin E."/>
            <person name="Murat C."/>
            <person name="Riley R."/>
            <person name="Ohm R."/>
            <person name="Sun H."/>
            <person name="Tunlid A."/>
            <person name="Henrissat B."/>
            <person name="Grigoriev I.V."/>
            <person name="Hibbett D.S."/>
            <person name="Martin F."/>
        </authorList>
    </citation>
    <scope>NUCLEOTIDE SEQUENCE [LARGE SCALE GENOMIC DNA]</scope>
    <source>
        <strain evidence="2">Ve08.2h10</strain>
    </source>
</reference>
<organism evidence="1 2">
    <name type="scientific">Paxillus rubicundulus Ve08.2h10</name>
    <dbReference type="NCBI Taxonomy" id="930991"/>
    <lineage>
        <taxon>Eukaryota</taxon>
        <taxon>Fungi</taxon>
        <taxon>Dikarya</taxon>
        <taxon>Basidiomycota</taxon>
        <taxon>Agaricomycotina</taxon>
        <taxon>Agaricomycetes</taxon>
        <taxon>Agaricomycetidae</taxon>
        <taxon>Boletales</taxon>
        <taxon>Paxilineae</taxon>
        <taxon>Paxillaceae</taxon>
        <taxon>Paxillus</taxon>
    </lineage>
</organism>
<dbReference type="EMBL" id="KN825249">
    <property type="protein sequence ID" value="KIK92721.1"/>
    <property type="molecule type" value="Genomic_DNA"/>
</dbReference>
<keyword evidence="2" id="KW-1185">Reference proteome</keyword>